<dbReference type="EMBL" id="JENY01000011">
    <property type="protein sequence ID" value="EXL08860.1"/>
    <property type="molecule type" value="Genomic_DNA"/>
</dbReference>
<name>A0A011VKB0_9HYPH</name>
<keyword evidence="1" id="KW-0732">Signal</keyword>
<feature type="domain" description="DUF3828" evidence="2">
    <location>
        <begin position="61"/>
        <end position="140"/>
    </location>
</feature>
<evidence type="ECO:0000313" key="5">
    <source>
        <dbReference type="Proteomes" id="UP000019849"/>
    </source>
</evidence>
<organism evidence="3 5">
    <name type="scientific">Aquamicrobium defluvii</name>
    <dbReference type="NCBI Taxonomy" id="69279"/>
    <lineage>
        <taxon>Bacteria</taxon>
        <taxon>Pseudomonadati</taxon>
        <taxon>Pseudomonadota</taxon>
        <taxon>Alphaproteobacteria</taxon>
        <taxon>Hyphomicrobiales</taxon>
        <taxon>Phyllobacteriaceae</taxon>
        <taxon>Aquamicrobium</taxon>
    </lineage>
</organism>
<dbReference type="eggNOG" id="ENOG50339YC">
    <property type="taxonomic scope" value="Bacteria"/>
</dbReference>
<dbReference type="PATRIC" id="fig|69279.3.peg.2078"/>
<dbReference type="OrthoDB" id="7174015at2"/>
<dbReference type="HOGENOM" id="CLU_1674301_0_0_5"/>
<dbReference type="Proteomes" id="UP000019849">
    <property type="component" value="Unassembled WGS sequence"/>
</dbReference>
<reference evidence="3 5" key="1">
    <citation type="submission" date="2014-02" db="EMBL/GenBank/DDBJ databases">
        <title>Aquamicrobium defluvii Genome sequencing.</title>
        <authorList>
            <person name="Wang X."/>
        </authorList>
    </citation>
    <scope>NUCLEOTIDE SEQUENCE [LARGE SCALE GENOMIC DNA]</scope>
    <source>
        <strain evidence="3 5">W13Z1</strain>
    </source>
</reference>
<gene>
    <name evidence="3" type="ORF">BG36_03375</name>
    <name evidence="4" type="ORF">DES43_1098</name>
</gene>
<proteinExistence type="predicted"/>
<dbReference type="Gene3D" id="3.10.450.50">
    <property type="match status" value="1"/>
</dbReference>
<keyword evidence="6" id="KW-1185">Reference proteome</keyword>
<sequence>MRVPLLVLVLTIAAPVAAMAGPASDAVKFFYTQGRFVGDPDYRDRFVEPVKKLFDQNDAALASSDGVPCIDSDPALDAQDFDDGELARTLKLAEALNGDRAEVTATFSLFPGEQDASREMVWSLKNVDGKWKVADIASRTNGWKLSELECFAGDATE</sequence>
<evidence type="ECO:0000259" key="2">
    <source>
        <dbReference type="Pfam" id="PF12883"/>
    </source>
</evidence>
<protein>
    <submittedName>
        <fullName evidence="4">Uncharacterized protein DUF3828</fullName>
    </submittedName>
</protein>
<dbReference type="Proteomes" id="UP000294958">
    <property type="component" value="Unassembled WGS sequence"/>
</dbReference>
<dbReference type="AlphaFoldDB" id="A0A011VKB0"/>
<evidence type="ECO:0000313" key="6">
    <source>
        <dbReference type="Proteomes" id="UP000294958"/>
    </source>
</evidence>
<evidence type="ECO:0000256" key="1">
    <source>
        <dbReference type="SAM" id="SignalP"/>
    </source>
</evidence>
<evidence type="ECO:0000313" key="4">
    <source>
        <dbReference type="EMBL" id="TDR35373.1"/>
    </source>
</evidence>
<comment type="caution">
    <text evidence="3">The sequence shown here is derived from an EMBL/GenBank/DDBJ whole genome shotgun (WGS) entry which is preliminary data.</text>
</comment>
<reference evidence="4 6" key="2">
    <citation type="submission" date="2019-03" db="EMBL/GenBank/DDBJ databases">
        <title>Genomic Encyclopedia of Type Strains, Phase IV (KMG-IV): sequencing the most valuable type-strain genomes for metagenomic binning, comparative biology and taxonomic classification.</title>
        <authorList>
            <person name="Goeker M."/>
        </authorList>
    </citation>
    <scope>NUCLEOTIDE SEQUENCE [LARGE SCALE GENOMIC DNA]</scope>
    <source>
        <strain evidence="4 6">DSM 11603</strain>
    </source>
</reference>
<feature type="signal peptide" evidence="1">
    <location>
        <begin position="1"/>
        <end position="20"/>
    </location>
</feature>
<dbReference type="STRING" id="69279.BG36_03375"/>
<dbReference type="InterPro" id="IPR024289">
    <property type="entry name" value="DUF3828"/>
</dbReference>
<accession>A0A011VKB0</accession>
<evidence type="ECO:0000313" key="3">
    <source>
        <dbReference type="EMBL" id="EXL08860.1"/>
    </source>
</evidence>
<dbReference type="RefSeq" id="WP_035026201.1">
    <property type="nucleotide sequence ID" value="NZ_KK073885.1"/>
</dbReference>
<dbReference type="Pfam" id="PF12883">
    <property type="entry name" value="DUF3828"/>
    <property type="match status" value="1"/>
</dbReference>
<feature type="chain" id="PRO_5044537340" evidence="1">
    <location>
        <begin position="21"/>
        <end position="157"/>
    </location>
</feature>
<dbReference type="EMBL" id="SNZF01000009">
    <property type="protein sequence ID" value="TDR35373.1"/>
    <property type="molecule type" value="Genomic_DNA"/>
</dbReference>